<feature type="transmembrane region" description="Helical" evidence="6">
    <location>
        <begin position="38"/>
        <end position="57"/>
    </location>
</feature>
<name>A0AAV5WGU0_9BILA</name>
<comment type="subcellular location">
    <subcellularLocation>
        <location evidence="1">Membrane</location>
    </subcellularLocation>
</comment>
<comment type="caution">
    <text evidence="7">The sequence shown here is derived from an EMBL/GenBank/DDBJ whole genome shotgun (WGS) entry which is preliminary data.</text>
</comment>
<protein>
    <submittedName>
        <fullName evidence="7">Uncharacterized protein</fullName>
    </submittedName>
</protein>
<accession>A0AAV5WGU0</accession>
<dbReference type="GO" id="GO:0016020">
    <property type="term" value="C:membrane"/>
    <property type="evidence" value="ECO:0007669"/>
    <property type="project" value="UniProtKB-SubCell"/>
</dbReference>
<comment type="similarity">
    <text evidence="2">Belongs to the UPF0057 (PMP3) family.</text>
</comment>
<dbReference type="InterPro" id="IPR000612">
    <property type="entry name" value="PMP3"/>
</dbReference>
<feature type="transmembrane region" description="Helical" evidence="6">
    <location>
        <begin position="9"/>
        <end position="26"/>
    </location>
</feature>
<dbReference type="AlphaFoldDB" id="A0AAV5WGU0"/>
<keyword evidence="3 6" id="KW-0812">Transmembrane</keyword>
<evidence type="ECO:0000256" key="4">
    <source>
        <dbReference type="ARBA" id="ARBA00022989"/>
    </source>
</evidence>
<evidence type="ECO:0000256" key="1">
    <source>
        <dbReference type="ARBA" id="ARBA00004370"/>
    </source>
</evidence>
<dbReference type="EMBL" id="BTSY01000005">
    <property type="protein sequence ID" value="GMT31136.1"/>
    <property type="molecule type" value="Genomic_DNA"/>
</dbReference>
<dbReference type="Pfam" id="PF01679">
    <property type="entry name" value="Pmp3"/>
    <property type="match status" value="1"/>
</dbReference>
<dbReference type="PANTHER" id="PTHR21659">
    <property type="entry name" value="HYDROPHOBIC PROTEIN RCI2 LOW TEMPERATURE AND SALT RESPONSIVE PROTEIN LTI6 -RELATED"/>
    <property type="match status" value="1"/>
</dbReference>
<reference evidence="7" key="1">
    <citation type="submission" date="2023-10" db="EMBL/GenBank/DDBJ databases">
        <title>Genome assembly of Pristionchus species.</title>
        <authorList>
            <person name="Yoshida K."/>
            <person name="Sommer R.J."/>
        </authorList>
    </citation>
    <scope>NUCLEOTIDE SEQUENCE</scope>
    <source>
        <strain evidence="7">RS5133</strain>
    </source>
</reference>
<keyword evidence="8" id="KW-1185">Reference proteome</keyword>
<keyword evidence="5 6" id="KW-0472">Membrane</keyword>
<keyword evidence="4 6" id="KW-1133">Transmembrane helix</keyword>
<evidence type="ECO:0000313" key="8">
    <source>
        <dbReference type="Proteomes" id="UP001432322"/>
    </source>
</evidence>
<dbReference type="Proteomes" id="UP001432322">
    <property type="component" value="Unassembled WGS sequence"/>
</dbReference>
<sequence length="60" mass="7060">MAEEDTNRIIEIILILVLPPAAVWFHDRECTGQVCLNVLLISLFWIPGFLHALWYCFMRK</sequence>
<evidence type="ECO:0000256" key="6">
    <source>
        <dbReference type="SAM" id="Phobius"/>
    </source>
</evidence>
<evidence type="ECO:0000256" key="3">
    <source>
        <dbReference type="ARBA" id="ARBA00022692"/>
    </source>
</evidence>
<evidence type="ECO:0000256" key="2">
    <source>
        <dbReference type="ARBA" id="ARBA00009530"/>
    </source>
</evidence>
<evidence type="ECO:0000256" key="5">
    <source>
        <dbReference type="ARBA" id="ARBA00023136"/>
    </source>
</evidence>
<dbReference type="PANTHER" id="PTHR21659:SF90">
    <property type="entry name" value="PLASMA MEMBRANE PROTEOLIPID 3"/>
    <property type="match status" value="1"/>
</dbReference>
<proteinExistence type="inferred from homology"/>
<gene>
    <name evidence="7" type="ORF">PFISCL1PPCAC_22433</name>
</gene>
<organism evidence="7 8">
    <name type="scientific">Pristionchus fissidentatus</name>
    <dbReference type="NCBI Taxonomy" id="1538716"/>
    <lineage>
        <taxon>Eukaryota</taxon>
        <taxon>Metazoa</taxon>
        <taxon>Ecdysozoa</taxon>
        <taxon>Nematoda</taxon>
        <taxon>Chromadorea</taxon>
        <taxon>Rhabditida</taxon>
        <taxon>Rhabditina</taxon>
        <taxon>Diplogasteromorpha</taxon>
        <taxon>Diplogasteroidea</taxon>
        <taxon>Neodiplogasteridae</taxon>
        <taxon>Pristionchus</taxon>
    </lineage>
</organism>
<evidence type="ECO:0000313" key="7">
    <source>
        <dbReference type="EMBL" id="GMT31136.1"/>
    </source>
</evidence>